<feature type="region of interest" description="Disordered" evidence="1">
    <location>
        <begin position="196"/>
        <end position="308"/>
    </location>
</feature>
<gene>
    <name evidence="2" type="ORF">JOF36_007036</name>
</gene>
<feature type="compositionally biased region" description="Basic residues" evidence="1">
    <location>
        <begin position="120"/>
        <end position="145"/>
    </location>
</feature>
<dbReference type="Proteomes" id="UP001519295">
    <property type="component" value="Unassembled WGS sequence"/>
</dbReference>
<accession>A0ABS4W4W5</accession>
<feature type="compositionally biased region" description="Basic residues" evidence="1">
    <location>
        <begin position="237"/>
        <end position="251"/>
    </location>
</feature>
<feature type="region of interest" description="Disordered" evidence="1">
    <location>
        <begin position="47"/>
        <end position="145"/>
    </location>
</feature>
<proteinExistence type="predicted"/>
<feature type="compositionally biased region" description="Basic and acidic residues" evidence="1">
    <location>
        <begin position="214"/>
        <end position="236"/>
    </location>
</feature>
<feature type="compositionally biased region" description="Polar residues" evidence="1">
    <location>
        <begin position="57"/>
        <end position="73"/>
    </location>
</feature>
<feature type="compositionally biased region" description="Low complexity" evidence="1">
    <location>
        <begin position="86"/>
        <end position="100"/>
    </location>
</feature>
<keyword evidence="3" id="KW-1185">Reference proteome</keyword>
<protein>
    <submittedName>
        <fullName evidence="2">Uncharacterized protein</fullName>
    </submittedName>
</protein>
<evidence type="ECO:0000313" key="2">
    <source>
        <dbReference type="EMBL" id="MBP2371263.1"/>
    </source>
</evidence>
<organism evidence="2 3">
    <name type="scientific">Pseudonocardia parietis</name>
    <dbReference type="NCBI Taxonomy" id="570936"/>
    <lineage>
        <taxon>Bacteria</taxon>
        <taxon>Bacillati</taxon>
        <taxon>Actinomycetota</taxon>
        <taxon>Actinomycetes</taxon>
        <taxon>Pseudonocardiales</taxon>
        <taxon>Pseudonocardiaceae</taxon>
        <taxon>Pseudonocardia</taxon>
    </lineage>
</organism>
<evidence type="ECO:0000313" key="3">
    <source>
        <dbReference type="Proteomes" id="UP001519295"/>
    </source>
</evidence>
<comment type="caution">
    <text evidence="2">The sequence shown here is derived from an EMBL/GenBank/DDBJ whole genome shotgun (WGS) entry which is preliminary data.</text>
</comment>
<sequence>MNSHQHIDIHLSKTIVDSSYRCRFRRQCDLCPLPPDVVLFSEHRADEADDRVVSRKIPTTSVLRGAGSTNSRPPRTAPRSPLPGLSRPAASTRAAGGARSCPTGSQPHSPRGRPAWPAKRPARRGPRRRRTHARRARLRTGATIRRRRASVAEALTGALEPSARGGWAPRPLRRPAGTGGCTCACDELIEACPSRSANQPIQPGPPRGRGQQLPDRRAHGRADRAAEQVDAHEIAVRGRRRSASARNRRCRTPAPSPRPAAPRRVGPSPYMPGLGCPSGAAREDALVRPRNPAAASRHAHHRCPSLRL</sequence>
<feature type="compositionally biased region" description="Basic residues" evidence="1">
    <location>
        <begin position="297"/>
        <end position="308"/>
    </location>
</feature>
<name>A0ABS4W4W5_9PSEU</name>
<dbReference type="EMBL" id="JAGINU010000002">
    <property type="protein sequence ID" value="MBP2371263.1"/>
    <property type="molecule type" value="Genomic_DNA"/>
</dbReference>
<evidence type="ECO:0000256" key="1">
    <source>
        <dbReference type="SAM" id="MobiDB-lite"/>
    </source>
</evidence>
<reference evidence="2 3" key="1">
    <citation type="submission" date="2021-03" db="EMBL/GenBank/DDBJ databases">
        <title>Sequencing the genomes of 1000 actinobacteria strains.</title>
        <authorList>
            <person name="Klenk H.-P."/>
        </authorList>
    </citation>
    <scope>NUCLEOTIDE SEQUENCE [LARGE SCALE GENOMIC DNA]</scope>
    <source>
        <strain evidence="2 3">DSM 45256</strain>
    </source>
</reference>